<reference evidence="2 3" key="1">
    <citation type="submission" date="2019-03" db="EMBL/GenBank/DDBJ databases">
        <title>First draft genome of Liparis tanakae, snailfish: a comprehensive survey of snailfish specific genes.</title>
        <authorList>
            <person name="Kim W."/>
            <person name="Song I."/>
            <person name="Jeong J.-H."/>
            <person name="Kim D."/>
            <person name="Kim S."/>
            <person name="Ryu S."/>
            <person name="Song J.Y."/>
            <person name="Lee S.K."/>
        </authorList>
    </citation>
    <scope>NUCLEOTIDE SEQUENCE [LARGE SCALE GENOMIC DNA]</scope>
    <source>
        <tissue evidence="2">Muscle</tissue>
    </source>
</reference>
<feature type="region of interest" description="Disordered" evidence="1">
    <location>
        <begin position="52"/>
        <end position="139"/>
    </location>
</feature>
<proteinExistence type="predicted"/>
<gene>
    <name evidence="2" type="ORF">EYF80_068364</name>
</gene>
<organism evidence="2 3">
    <name type="scientific">Liparis tanakae</name>
    <name type="common">Tanaka's snailfish</name>
    <dbReference type="NCBI Taxonomy" id="230148"/>
    <lineage>
        <taxon>Eukaryota</taxon>
        <taxon>Metazoa</taxon>
        <taxon>Chordata</taxon>
        <taxon>Craniata</taxon>
        <taxon>Vertebrata</taxon>
        <taxon>Euteleostomi</taxon>
        <taxon>Actinopterygii</taxon>
        <taxon>Neopterygii</taxon>
        <taxon>Teleostei</taxon>
        <taxon>Neoteleostei</taxon>
        <taxon>Acanthomorphata</taxon>
        <taxon>Eupercaria</taxon>
        <taxon>Perciformes</taxon>
        <taxon>Cottioidei</taxon>
        <taxon>Cottales</taxon>
        <taxon>Liparidae</taxon>
        <taxon>Liparis</taxon>
    </lineage>
</organism>
<feature type="compositionally biased region" description="Basic and acidic residues" evidence="1">
    <location>
        <begin position="7"/>
        <end position="25"/>
    </location>
</feature>
<protein>
    <submittedName>
        <fullName evidence="2">Uncharacterized protein</fullName>
    </submittedName>
</protein>
<feature type="compositionally biased region" description="Basic residues" evidence="1">
    <location>
        <begin position="126"/>
        <end position="135"/>
    </location>
</feature>
<evidence type="ECO:0000313" key="2">
    <source>
        <dbReference type="EMBL" id="TNN21525.1"/>
    </source>
</evidence>
<comment type="caution">
    <text evidence="2">The sequence shown here is derived from an EMBL/GenBank/DDBJ whole genome shotgun (WGS) entry which is preliminary data.</text>
</comment>
<dbReference type="EMBL" id="SRLO01027459">
    <property type="protein sequence ID" value="TNN21525.1"/>
    <property type="molecule type" value="Genomic_DNA"/>
</dbReference>
<evidence type="ECO:0000313" key="3">
    <source>
        <dbReference type="Proteomes" id="UP000314294"/>
    </source>
</evidence>
<accession>A0A4Z2DY75</accession>
<keyword evidence="3" id="KW-1185">Reference proteome</keyword>
<name>A0A4Z2DY75_9TELE</name>
<feature type="region of interest" description="Disordered" evidence="1">
    <location>
        <begin position="1"/>
        <end position="25"/>
    </location>
</feature>
<dbReference type="AlphaFoldDB" id="A0A4Z2DY75"/>
<dbReference type="Proteomes" id="UP000314294">
    <property type="component" value="Unassembled WGS sequence"/>
</dbReference>
<feature type="compositionally biased region" description="Polar residues" evidence="1">
    <location>
        <begin position="89"/>
        <end position="112"/>
    </location>
</feature>
<feature type="region of interest" description="Disordered" evidence="1">
    <location>
        <begin position="155"/>
        <end position="183"/>
    </location>
</feature>
<evidence type="ECO:0000256" key="1">
    <source>
        <dbReference type="SAM" id="MobiDB-lite"/>
    </source>
</evidence>
<sequence length="183" mass="19368">MVSSTEPRGEDEASSTRDSETEDSARWIFLWTTPTFTPGNLEDATWWTDGRVRGERRRARPGRAAPLTSSSRRMKACAAPPGRGGRDTCASSASPLASVSRHTTNATLSCSGLDSGEGGRRSEVRGRRRSGHAGRRPLTGVVQVVLQPALGAQEVVLPSSSEREHQVEPSGGQTGVRGQGSGG</sequence>
<feature type="compositionally biased region" description="Gly residues" evidence="1">
    <location>
        <begin position="172"/>
        <end position="183"/>
    </location>
</feature>